<accession>A0A9J5YG71</accession>
<evidence type="ECO:0000313" key="1">
    <source>
        <dbReference type="EMBL" id="KAG5599077.1"/>
    </source>
</evidence>
<gene>
    <name evidence="1" type="ORF">H5410_030447</name>
</gene>
<name>A0A9J5YG71_SOLCO</name>
<proteinExistence type="predicted"/>
<evidence type="ECO:0000313" key="2">
    <source>
        <dbReference type="Proteomes" id="UP000824120"/>
    </source>
</evidence>
<keyword evidence="2" id="KW-1185">Reference proteome</keyword>
<comment type="caution">
    <text evidence="1">The sequence shown here is derived from an EMBL/GenBank/DDBJ whole genome shotgun (WGS) entry which is preliminary data.</text>
</comment>
<reference evidence="1 2" key="1">
    <citation type="submission" date="2020-09" db="EMBL/GenBank/DDBJ databases">
        <title>De no assembly of potato wild relative species, Solanum commersonii.</title>
        <authorList>
            <person name="Cho K."/>
        </authorList>
    </citation>
    <scope>NUCLEOTIDE SEQUENCE [LARGE SCALE GENOMIC DNA]</scope>
    <source>
        <strain evidence="1">LZ3.2</strain>
        <tissue evidence="1">Leaf</tissue>
    </source>
</reference>
<organism evidence="1 2">
    <name type="scientific">Solanum commersonii</name>
    <name type="common">Commerson's wild potato</name>
    <name type="synonym">Commerson's nightshade</name>
    <dbReference type="NCBI Taxonomy" id="4109"/>
    <lineage>
        <taxon>Eukaryota</taxon>
        <taxon>Viridiplantae</taxon>
        <taxon>Streptophyta</taxon>
        <taxon>Embryophyta</taxon>
        <taxon>Tracheophyta</taxon>
        <taxon>Spermatophyta</taxon>
        <taxon>Magnoliopsida</taxon>
        <taxon>eudicotyledons</taxon>
        <taxon>Gunneridae</taxon>
        <taxon>Pentapetalae</taxon>
        <taxon>asterids</taxon>
        <taxon>lamiids</taxon>
        <taxon>Solanales</taxon>
        <taxon>Solanaceae</taxon>
        <taxon>Solanoideae</taxon>
        <taxon>Solaneae</taxon>
        <taxon>Solanum</taxon>
    </lineage>
</organism>
<protein>
    <submittedName>
        <fullName evidence="1">Uncharacterized protein</fullName>
    </submittedName>
</protein>
<dbReference type="Proteomes" id="UP000824120">
    <property type="component" value="Chromosome 6"/>
</dbReference>
<dbReference type="AlphaFoldDB" id="A0A9J5YG71"/>
<dbReference type="OrthoDB" id="10475717at2759"/>
<sequence length="91" mass="9841">MGMKAINWCQVPSQHVALCPNFCNNVCPYYESSFSGECFGDEIAWRGEAVPDDSQGVIGGVGCGGLGLLILWKLGKEERKKVRVCDGDGNE</sequence>
<dbReference type="EMBL" id="JACXVP010000006">
    <property type="protein sequence ID" value="KAG5599077.1"/>
    <property type="molecule type" value="Genomic_DNA"/>
</dbReference>